<sequence>MSALSRPVRERVSPDETEMRRHPTSHIRNVSIIAHVDHGKTTLCDSLLFKSGYLARDKQGRALAMDTDEEEKRRGITIKSTAVSLDFPLERSQWEEAARHQGIRMRTIGSKALARQSLSDGSGESETDSSTPSSTPDVPPVDTLTPDVPPTTDDRLSSCLLYIGNLPFNMTEKDQDLLSKVLESLPLPQVRTLSVNVRHAWAFAELSEPISPDTAARVSADPQAELHGRRLVVELQGQSPELLLREKCKELSLPPPAFRAIEGERTKVAVEIGGETCFAEAESFKQGKRLAAAIALKALDRDGATDSSSPVVDLEVSQKETEDEEGDGMTNSMRDLRLNLVDCPGHADFSSEVTAALRLCDGAVVVVDSVEGVCVQTETVLRQALRERVRVILMLNKFDRVILELQLSPEDAAQALMRSVEQVNSVIESCQDPKMPDQRVSWRDGSVILGAGLQGWALSLPGFASLYPESKRSKVQTALGLTGGEGESNRDWLPKSFKKALAQLVLEPVTDLCKLAAAGEIEAVDAKLSKLGRPLPSKVKNAEGMTGKVLIRAAMQQLIPAADCLLEAIAVHLPSPREALTYRAPILFPEGPAQSEAERESFKAVQQCSQDPTGPLVLYVSKMVPMPGSNSRCYAFGRVFAGRVCGGQQVVVTESVDGVSMPNQEKIKSIEGRVQGVVQFLGLKAHSVGAAAAGELVALVGLDSALKGKAATVKSKHVEETAGDGVGKWTGALRGMSYEVHAVMQRAVRCVRPEDQARLMAAVRLLCKTDGVVQSWVDPDSKESIVASCGALHLEVCIGKLKEYTGTSVQLEVSAPKVSYRECVIAESPAPCLTKSANKKVRLFVSADPLDPRLVEDIEAGRFSVDQRQDPAAWARALAQYPGWEGGSQGPARRVLCWGPDESGPNCLVDATVGINIQAIRDHLVGAFQSVTARGPLAREKLRGVRFRLVDAVIHSDSAHTGPAQVVPAMERALQAALLSAEPSLVEPLYEVEVVCPSDCGGSVYRLLTSSRGRIVSEERSGWSDVHQKVSVTALVPVSEGSGFTSSLAQATGGRASAQTKFGGWIPQEPELGRTTVSDLRLSKGMKVEVPKVSDLTDRL</sequence>
<dbReference type="Pfam" id="PF00679">
    <property type="entry name" value="EFG_C"/>
    <property type="match status" value="1"/>
</dbReference>
<dbReference type="Pfam" id="PF00009">
    <property type="entry name" value="GTP_EFTU"/>
    <property type="match status" value="2"/>
</dbReference>
<dbReference type="InterPro" id="IPR000795">
    <property type="entry name" value="T_Tr_GTP-bd_dom"/>
</dbReference>
<feature type="compositionally biased region" description="Basic and acidic residues" evidence="8">
    <location>
        <begin position="7"/>
        <end position="21"/>
    </location>
</feature>
<dbReference type="InterPro" id="IPR031157">
    <property type="entry name" value="G_TR_CS"/>
</dbReference>
<dbReference type="SUPFAM" id="SSF52540">
    <property type="entry name" value="P-loop containing nucleoside triphosphate hydrolases"/>
    <property type="match status" value="1"/>
</dbReference>
<accession>A0A0G4HD83</accession>
<dbReference type="InterPro" id="IPR020568">
    <property type="entry name" value="Ribosomal_Su5_D2-typ_SF"/>
</dbReference>
<protein>
    <recommendedName>
        <fullName evidence="2">Elongation factor 2</fullName>
    </recommendedName>
</protein>
<dbReference type="InterPro" id="IPR009000">
    <property type="entry name" value="Transl_B-barrel_sf"/>
</dbReference>
<dbReference type="InterPro" id="IPR000640">
    <property type="entry name" value="EFG_V-like"/>
</dbReference>
<dbReference type="SUPFAM" id="SSF54211">
    <property type="entry name" value="Ribosomal protein S5 domain 2-like"/>
    <property type="match status" value="1"/>
</dbReference>
<evidence type="ECO:0000256" key="7">
    <source>
        <dbReference type="ARBA" id="ARBA00024731"/>
    </source>
</evidence>
<dbReference type="PROSITE" id="PS51722">
    <property type="entry name" value="G_TR_2"/>
    <property type="match status" value="1"/>
</dbReference>
<feature type="domain" description="Tr-type G" evidence="9">
    <location>
        <begin position="25"/>
        <end position="577"/>
    </location>
</feature>
<feature type="region of interest" description="Disordered" evidence="8">
    <location>
        <begin position="1"/>
        <end position="22"/>
    </location>
</feature>
<dbReference type="SUPFAM" id="SSF54980">
    <property type="entry name" value="EF-G C-terminal domain-like"/>
    <property type="match status" value="2"/>
</dbReference>
<dbReference type="GO" id="GO:0003924">
    <property type="term" value="F:GTPase activity"/>
    <property type="evidence" value="ECO:0007669"/>
    <property type="project" value="InterPro"/>
</dbReference>
<organism evidence="10">
    <name type="scientific">Chromera velia CCMP2878</name>
    <dbReference type="NCBI Taxonomy" id="1169474"/>
    <lineage>
        <taxon>Eukaryota</taxon>
        <taxon>Sar</taxon>
        <taxon>Alveolata</taxon>
        <taxon>Colpodellida</taxon>
        <taxon>Chromeraceae</taxon>
        <taxon>Chromera</taxon>
    </lineage>
</organism>
<keyword evidence="4" id="KW-0547">Nucleotide-binding</keyword>
<dbReference type="PANTHER" id="PTHR42908">
    <property type="entry name" value="TRANSLATION ELONGATION FACTOR-RELATED"/>
    <property type="match status" value="1"/>
</dbReference>
<evidence type="ECO:0000256" key="3">
    <source>
        <dbReference type="ARBA" id="ARBA00022490"/>
    </source>
</evidence>
<dbReference type="GO" id="GO:1990904">
    <property type="term" value="C:ribonucleoprotein complex"/>
    <property type="evidence" value="ECO:0007669"/>
    <property type="project" value="TreeGrafter"/>
</dbReference>
<dbReference type="Gene3D" id="3.40.50.300">
    <property type="entry name" value="P-loop containing nucleotide triphosphate hydrolases"/>
    <property type="match status" value="2"/>
</dbReference>
<dbReference type="Pfam" id="PF03764">
    <property type="entry name" value="EFG_IV"/>
    <property type="match status" value="1"/>
</dbReference>
<dbReference type="Gene3D" id="3.30.230.10">
    <property type="match status" value="1"/>
</dbReference>
<dbReference type="Pfam" id="PF14492">
    <property type="entry name" value="EFG_III"/>
    <property type="match status" value="1"/>
</dbReference>
<evidence type="ECO:0000256" key="6">
    <source>
        <dbReference type="ARBA" id="ARBA00023134"/>
    </source>
</evidence>
<evidence type="ECO:0000259" key="9">
    <source>
        <dbReference type="PROSITE" id="PS51722"/>
    </source>
</evidence>
<comment type="subcellular location">
    <subcellularLocation>
        <location evidence="1">Cytoplasm</location>
    </subcellularLocation>
</comment>
<name>A0A0G4HD83_9ALVE</name>
<evidence type="ECO:0000256" key="5">
    <source>
        <dbReference type="ARBA" id="ARBA00022917"/>
    </source>
</evidence>
<dbReference type="InterPro" id="IPR041095">
    <property type="entry name" value="EFG_II"/>
</dbReference>
<dbReference type="SMART" id="SM00889">
    <property type="entry name" value="EFG_IV"/>
    <property type="match status" value="1"/>
</dbReference>
<dbReference type="SUPFAM" id="SSF50447">
    <property type="entry name" value="Translation proteins"/>
    <property type="match status" value="1"/>
</dbReference>
<comment type="function">
    <text evidence="7">Catalyzes the GTP-dependent ribosomal translocation step during translation elongation. During this step, the ribosome changes from the pre-translocational (PRE) to the post-translocational (POST) state as the newly formed A-site-bound peptidyl-tRNA and P-site-bound deacylated tRNA move to the P and E sites, respectively. Catalyzes the coordinated movement of the two tRNA molecules, the mRNA and conformational changes in the ribosome.</text>
</comment>
<dbReference type="AlphaFoldDB" id="A0A0G4HD83"/>
<dbReference type="InterPro" id="IPR014721">
    <property type="entry name" value="Ribsml_uS5_D2-typ_fold_subgr"/>
</dbReference>
<dbReference type="Gene3D" id="3.30.70.240">
    <property type="match status" value="1"/>
</dbReference>
<feature type="region of interest" description="Disordered" evidence="8">
    <location>
        <begin position="114"/>
        <end position="152"/>
    </location>
</feature>
<dbReference type="GO" id="GO:0005829">
    <property type="term" value="C:cytosol"/>
    <property type="evidence" value="ECO:0007669"/>
    <property type="project" value="TreeGrafter"/>
</dbReference>
<evidence type="ECO:0000256" key="2">
    <source>
        <dbReference type="ARBA" id="ARBA00017891"/>
    </source>
</evidence>
<evidence type="ECO:0000313" key="10">
    <source>
        <dbReference type="EMBL" id="CEM42026.1"/>
    </source>
</evidence>
<dbReference type="PROSITE" id="PS00301">
    <property type="entry name" value="G_TR_1"/>
    <property type="match status" value="1"/>
</dbReference>
<keyword evidence="6" id="KW-0342">GTP-binding</keyword>
<dbReference type="PhylomeDB" id="A0A0G4HD83"/>
<proteinExistence type="predicted"/>
<feature type="compositionally biased region" description="Low complexity" evidence="8">
    <location>
        <begin position="119"/>
        <end position="146"/>
    </location>
</feature>
<keyword evidence="5" id="KW-0648">Protein biosynthesis</keyword>
<dbReference type="InterPro" id="IPR005517">
    <property type="entry name" value="Transl_elong_EFG/EF2_IV"/>
</dbReference>
<evidence type="ECO:0000256" key="8">
    <source>
        <dbReference type="SAM" id="MobiDB-lite"/>
    </source>
</evidence>
<dbReference type="PANTHER" id="PTHR42908:SF3">
    <property type="entry name" value="ELONGATION FACTOR-LIKE GTPASE 1"/>
    <property type="match status" value="1"/>
</dbReference>
<dbReference type="InterPro" id="IPR035647">
    <property type="entry name" value="EFG_III/V"/>
</dbReference>
<dbReference type="EMBL" id="CDMZ01002361">
    <property type="protein sequence ID" value="CEM42026.1"/>
    <property type="molecule type" value="Genomic_DNA"/>
</dbReference>
<dbReference type="SUPFAM" id="SSF54768">
    <property type="entry name" value="dsRNA-binding domain-like"/>
    <property type="match status" value="1"/>
</dbReference>
<dbReference type="SMART" id="SM00838">
    <property type="entry name" value="EFG_C"/>
    <property type="match status" value="1"/>
</dbReference>
<dbReference type="CDD" id="cd01681">
    <property type="entry name" value="aeEF2_snRNP_like_IV"/>
    <property type="match status" value="1"/>
</dbReference>
<keyword evidence="3" id="KW-0963">Cytoplasm</keyword>
<dbReference type="Gene3D" id="3.30.70.870">
    <property type="entry name" value="Elongation Factor G (Translational Gtpase), domain 3"/>
    <property type="match status" value="1"/>
</dbReference>
<dbReference type="VEuPathDB" id="CryptoDB:Cvel_26461"/>
<evidence type="ECO:0000256" key="4">
    <source>
        <dbReference type="ARBA" id="ARBA00022741"/>
    </source>
</evidence>
<dbReference type="Gene3D" id="2.40.30.10">
    <property type="entry name" value="Translation factors"/>
    <property type="match status" value="1"/>
</dbReference>
<reference evidence="10" key="1">
    <citation type="submission" date="2014-11" db="EMBL/GenBank/DDBJ databases">
        <authorList>
            <person name="Otto D Thomas"/>
            <person name="Naeem Raeece"/>
        </authorList>
    </citation>
    <scope>NUCLEOTIDE SEQUENCE</scope>
</reference>
<dbReference type="InterPro" id="IPR027417">
    <property type="entry name" value="P-loop_NTPase"/>
</dbReference>
<dbReference type="GO" id="GO:0005525">
    <property type="term" value="F:GTP binding"/>
    <property type="evidence" value="ECO:0007669"/>
    <property type="project" value="UniProtKB-KW"/>
</dbReference>
<dbReference type="GO" id="GO:0003746">
    <property type="term" value="F:translation elongation factor activity"/>
    <property type="evidence" value="ECO:0007669"/>
    <property type="project" value="TreeGrafter"/>
</dbReference>
<feature type="region of interest" description="Disordered" evidence="8">
    <location>
        <begin position="303"/>
        <end position="330"/>
    </location>
</feature>
<gene>
    <name evidence="10" type="ORF">Cvel_26461</name>
</gene>
<evidence type="ECO:0000256" key="1">
    <source>
        <dbReference type="ARBA" id="ARBA00004496"/>
    </source>
</evidence>